<keyword evidence="2 7" id="KW-0699">rRNA-binding</keyword>
<evidence type="ECO:0000256" key="7">
    <source>
        <dbReference type="HAMAP-Rule" id="MF_00503"/>
    </source>
</evidence>
<dbReference type="InterPro" id="IPR020070">
    <property type="entry name" value="Ribosomal_bL9_N"/>
</dbReference>
<evidence type="ECO:0000256" key="2">
    <source>
        <dbReference type="ARBA" id="ARBA00022730"/>
    </source>
</evidence>
<comment type="caution">
    <text evidence="9">The sequence shown here is derived from an EMBL/GenBank/DDBJ whole genome shotgun (WGS) entry which is preliminary data.</text>
</comment>
<evidence type="ECO:0000256" key="3">
    <source>
        <dbReference type="ARBA" id="ARBA00022884"/>
    </source>
</evidence>
<evidence type="ECO:0000256" key="4">
    <source>
        <dbReference type="ARBA" id="ARBA00022980"/>
    </source>
</evidence>
<organism evidence="9 10">
    <name type="scientific">Tectimicrobiota bacterium</name>
    <dbReference type="NCBI Taxonomy" id="2528274"/>
    <lineage>
        <taxon>Bacteria</taxon>
        <taxon>Pseudomonadati</taxon>
        <taxon>Nitrospinota/Tectimicrobiota group</taxon>
        <taxon>Candidatus Tectimicrobiota</taxon>
    </lineage>
</organism>
<dbReference type="PANTHER" id="PTHR21368">
    <property type="entry name" value="50S RIBOSOMAL PROTEIN L9"/>
    <property type="match status" value="1"/>
</dbReference>
<dbReference type="InterPro" id="IPR020594">
    <property type="entry name" value="Ribosomal_bL9_bac/chp"/>
</dbReference>
<dbReference type="NCBIfam" id="TIGR00158">
    <property type="entry name" value="L9"/>
    <property type="match status" value="1"/>
</dbReference>
<comment type="function">
    <text evidence="7">Binds to the 23S rRNA.</text>
</comment>
<dbReference type="InterPro" id="IPR000244">
    <property type="entry name" value="Ribosomal_bL9"/>
</dbReference>
<name>A0A932G154_UNCTE</name>
<dbReference type="GO" id="GO:0003735">
    <property type="term" value="F:structural constituent of ribosome"/>
    <property type="evidence" value="ECO:0007669"/>
    <property type="project" value="InterPro"/>
</dbReference>
<evidence type="ECO:0000313" key="10">
    <source>
        <dbReference type="Proteomes" id="UP000769766"/>
    </source>
</evidence>
<dbReference type="InterPro" id="IPR036791">
    <property type="entry name" value="Ribosomal_bL9_C_sf"/>
</dbReference>
<feature type="domain" description="Ribosomal protein L9" evidence="8">
    <location>
        <begin position="13"/>
        <end position="40"/>
    </location>
</feature>
<evidence type="ECO:0000259" key="8">
    <source>
        <dbReference type="PROSITE" id="PS00651"/>
    </source>
</evidence>
<protein>
    <recommendedName>
        <fullName evidence="6 7">Large ribosomal subunit protein bL9</fullName>
    </recommendedName>
</protein>
<dbReference type="EMBL" id="JACPRF010000258">
    <property type="protein sequence ID" value="MBI2876910.1"/>
    <property type="molecule type" value="Genomic_DNA"/>
</dbReference>
<dbReference type="PROSITE" id="PS00651">
    <property type="entry name" value="RIBOSOMAL_L9"/>
    <property type="match status" value="1"/>
</dbReference>
<dbReference type="GO" id="GO:0019843">
    <property type="term" value="F:rRNA binding"/>
    <property type="evidence" value="ECO:0007669"/>
    <property type="project" value="UniProtKB-UniRule"/>
</dbReference>
<dbReference type="InterPro" id="IPR009027">
    <property type="entry name" value="Ribosomal_bL9/RNase_H1_N"/>
</dbReference>
<dbReference type="Pfam" id="PF03948">
    <property type="entry name" value="Ribosomal_L9_C"/>
    <property type="match status" value="1"/>
</dbReference>
<evidence type="ECO:0000256" key="6">
    <source>
        <dbReference type="ARBA" id="ARBA00035292"/>
    </source>
</evidence>
<dbReference type="GO" id="GO:1990904">
    <property type="term" value="C:ribonucleoprotein complex"/>
    <property type="evidence" value="ECO:0007669"/>
    <property type="project" value="UniProtKB-KW"/>
</dbReference>
<dbReference type="HAMAP" id="MF_00503">
    <property type="entry name" value="Ribosomal_bL9"/>
    <property type="match status" value="1"/>
</dbReference>
<dbReference type="Proteomes" id="UP000769766">
    <property type="component" value="Unassembled WGS sequence"/>
</dbReference>
<gene>
    <name evidence="7" type="primary">rplI</name>
    <name evidence="9" type="ORF">HYY20_08515</name>
</gene>
<keyword evidence="4 7" id="KW-0689">Ribosomal protein</keyword>
<dbReference type="InterPro" id="IPR036935">
    <property type="entry name" value="Ribosomal_bL9_N_sf"/>
</dbReference>
<dbReference type="GO" id="GO:0005840">
    <property type="term" value="C:ribosome"/>
    <property type="evidence" value="ECO:0007669"/>
    <property type="project" value="UniProtKB-KW"/>
</dbReference>
<comment type="similarity">
    <text evidence="1 7">Belongs to the bacterial ribosomal protein bL9 family.</text>
</comment>
<dbReference type="AlphaFoldDB" id="A0A932G154"/>
<sequence>MKIILKEEVLNLGQPGQIVEVAAGYARNYLLPRGLALSATPQNLKLLEQQRKTLDARLERSRQEATAMARRLEAVTCTIPVRVGEQNRIFGSITSQDIVDCLEQQGIQLDRRRIQLDSPLRSLGSHGVFVRLHPEVKAELKVEIVPQARPVVEEPAEG</sequence>
<keyword evidence="3 7" id="KW-0694">RNA-binding</keyword>
<reference evidence="9" key="1">
    <citation type="submission" date="2020-07" db="EMBL/GenBank/DDBJ databases">
        <title>Huge and variable diversity of episymbiotic CPR bacteria and DPANN archaea in groundwater ecosystems.</title>
        <authorList>
            <person name="He C.Y."/>
            <person name="Keren R."/>
            <person name="Whittaker M."/>
            <person name="Farag I.F."/>
            <person name="Doudna J."/>
            <person name="Cate J.H.D."/>
            <person name="Banfield J.F."/>
        </authorList>
    </citation>
    <scope>NUCLEOTIDE SEQUENCE</scope>
    <source>
        <strain evidence="9">NC_groundwater_672_Ag_B-0.1um_62_36</strain>
    </source>
</reference>
<dbReference type="Gene3D" id="3.10.430.100">
    <property type="entry name" value="Ribosomal protein L9, C-terminal domain"/>
    <property type="match status" value="1"/>
</dbReference>
<dbReference type="FunFam" id="3.40.5.10:FF:000003">
    <property type="entry name" value="50S ribosomal protein L9"/>
    <property type="match status" value="1"/>
</dbReference>
<dbReference type="InterPro" id="IPR020069">
    <property type="entry name" value="Ribosomal_bL9_C"/>
</dbReference>
<dbReference type="Pfam" id="PF01281">
    <property type="entry name" value="Ribosomal_L9_N"/>
    <property type="match status" value="1"/>
</dbReference>
<evidence type="ECO:0000256" key="5">
    <source>
        <dbReference type="ARBA" id="ARBA00023274"/>
    </source>
</evidence>
<evidence type="ECO:0000256" key="1">
    <source>
        <dbReference type="ARBA" id="ARBA00010605"/>
    </source>
</evidence>
<keyword evidence="5 7" id="KW-0687">Ribonucleoprotein</keyword>
<accession>A0A932G154</accession>
<dbReference type="SUPFAM" id="SSF55658">
    <property type="entry name" value="L9 N-domain-like"/>
    <property type="match status" value="1"/>
</dbReference>
<dbReference type="GO" id="GO:0006412">
    <property type="term" value="P:translation"/>
    <property type="evidence" value="ECO:0007669"/>
    <property type="project" value="UniProtKB-UniRule"/>
</dbReference>
<dbReference type="SUPFAM" id="SSF55653">
    <property type="entry name" value="Ribosomal protein L9 C-domain"/>
    <property type="match status" value="1"/>
</dbReference>
<dbReference type="Gene3D" id="3.40.5.10">
    <property type="entry name" value="Ribosomal protein L9, N-terminal domain"/>
    <property type="match status" value="1"/>
</dbReference>
<proteinExistence type="inferred from homology"/>
<evidence type="ECO:0000313" key="9">
    <source>
        <dbReference type="EMBL" id="MBI2876910.1"/>
    </source>
</evidence>